<accession>A0A1G1VL37</accession>
<comment type="caution">
    <text evidence="1">The sequence shown here is derived from an EMBL/GenBank/DDBJ whole genome shotgun (WGS) entry which is preliminary data.</text>
</comment>
<dbReference type="AlphaFoldDB" id="A0A1G1VL37"/>
<evidence type="ECO:0000313" key="2">
    <source>
        <dbReference type="Proteomes" id="UP000179069"/>
    </source>
</evidence>
<name>A0A1G1VL37_9BACT</name>
<sequence length="166" mass="18885">MIENPGSRIISFFADIPAHIRRVKDAAEVERKNAFTRSFLARYGEQVKTVEELRKDSYIAVVVPYATFYAFAYKGSKQNETGLMINDLEYLRDPGQYVAAVLLDEQRNDFDRQLIIPMSGDEALAWLNLKLSGPEILEGDIYRITAPELIERIEEAINDTKPVGRA</sequence>
<proteinExistence type="predicted"/>
<dbReference type="Proteomes" id="UP000179069">
    <property type="component" value="Unassembled WGS sequence"/>
</dbReference>
<gene>
    <name evidence="1" type="ORF">A2785_00780</name>
</gene>
<protein>
    <submittedName>
        <fullName evidence="1">Uncharacterized protein</fullName>
    </submittedName>
</protein>
<dbReference type="EMBL" id="MHCI01000019">
    <property type="protein sequence ID" value="OGY16106.1"/>
    <property type="molecule type" value="Genomic_DNA"/>
</dbReference>
<reference evidence="1 2" key="1">
    <citation type="journal article" date="2016" name="Nat. Commun.">
        <title>Thousands of microbial genomes shed light on interconnected biogeochemical processes in an aquifer system.</title>
        <authorList>
            <person name="Anantharaman K."/>
            <person name="Brown C.T."/>
            <person name="Hug L.A."/>
            <person name="Sharon I."/>
            <person name="Castelle C.J."/>
            <person name="Probst A.J."/>
            <person name="Thomas B.C."/>
            <person name="Singh A."/>
            <person name="Wilkins M.J."/>
            <person name="Karaoz U."/>
            <person name="Brodie E.L."/>
            <person name="Williams K.H."/>
            <person name="Hubbard S.S."/>
            <person name="Banfield J.F."/>
        </authorList>
    </citation>
    <scope>NUCLEOTIDE SEQUENCE [LARGE SCALE GENOMIC DNA]</scope>
</reference>
<evidence type="ECO:0000313" key="1">
    <source>
        <dbReference type="EMBL" id="OGY16106.1"/>
    </source>
</evidence>
<organism evidence="1 2">
    <name type="scientific">Candidatus Chisholmbacteria bacterium RIFCSPHIGHO2_01_FULL_49_18</name>
    <dbReference type="NCBI Taxonomy" id="1797590"/>
    <lineage>
        <taxon>Bacteria</taxon>
        <taxon>Candidatus Chisholmiibacteriota</taxon>
    </lineage>
</organism>